<dbReference type="Proteomes" id="UP000799779">
    <property type="component" value="Unassembled WGS sequence"/>
</dbReference>
<sequence>GESVTPLTQCAHWHFDLDIIAIKHASCQKFDACISCHNASESAHHVPEVWQKDQRDVKAVLCGVCKDLLSVSEYMACGSRCPRCGKGFNSGRKGHWALYFEIGKGEG</sequence>
<dbReference type="OrthoDB" id="411372at2759"/>
<name>A0A6A5WLC4_9PLEO</name>
<proteinExistence type="predicted"/>
<reference evidence="1" key="1">
    <citation type="journal article" date="2020" name="Stud. Mycol.">
        <title>101 Dothideomycetes genomes: a test case for predicting lifestyles and emergence of pathogens.</title>
        <authorList>
            <person name="Haridas S."/>
            <person name="Albert R."/>
            <person name="Binder M."/>
            <person name="Bloem J."/>
            <person name="Labutti K."/>
            <person name="Salamov A."/>
            <person name="Andreopoulos B."/>
            <person name="Baker S."/>
            <person name="Barry K."/>
            <person name="Bills G."/>
            <person name="Bluhm B."/>
            <person name="Cannon C."/>
            <person name="Castanera R."/>
            <person name="Culley D."/>
            <person name="Daum C."/>
            <person name="Ezra D."/>
            <person name="Gonzalez J."/>
            <person name="Henrissat B."/>
            <person name="Kuo A."/>
            <person name="Liang C."/>
            <person name="Lipzen A."/>
            <person name="Lutzoni F."/>
            <person name="Magnuson J."/>
            <person name="Mondo S."/>
            <person name="Nolan M."/>
            <person name="Ohm R."/>
            <person name="Pangilinan J."/>
            <person name="Park H.-J."/>
            <person name="Ramirez L."/>
            <person name="Alfaro M."/>
            <person name="Sun H."/>
            <person name="Tritt A."/>
            <person name="Yoshinaga Y."/>
            <person name="Zwiers L.-H."/>
            <person name="Turgeon B."/>
            <person name="Goodwin S."/>
            <person name="Spatafora J."/>
            <person name="Crous P."/>
            <person name="Grigoriev I."/>
        </authorList>
    </citation>
    <scope>NUCLEOTIDE SEQUENCE</scope>
    <source>
        <strain evidence="1">CBS 123094</strain>
    </source>
</reference>
<evidence type="ECO:0000313" key="2">
    <source>
        <dbReference type="Proteomes" id="UP000799779"/>
    </source>
</evidence>
<protein>
    <submittedName>
        <fullName evidence="1">Uncharacterized protein</fullName>
    </submittedName>
</protein>
<dbReference type="PIRSF" id="PIRSF017292">
    <property type="entry name" value="UCP017292_Znf_CHY"/>
    <property type="match status" value="1"/>
</dbReference>
<keyword evidence="2" id="KW-1185">Reference proteome</keyword>
<accession>A0A6A5WLC4</accession>
<evidence type="ECO:0000313" key="1">
    <source>
        <dbReference type="EMBL" id="KAF2001559.1"/>
    </source>
</evidence>
<organism evidence="1 2">
    <name type="scientific">Amniculicola lignicola CBS 123094</name>
    <dbReference type="NCBI Taxonomy" id="1392246"/>
    <lineage>
        <taxon>Eukaryota</taxon>
        <taxon>Fungi</taxon>
        <taxon>Dikarya</taxon>
        <taxon>Ascomycota</taxon>
        <taxon>Pezizomycotina</taxon>
        <taxon>Dothideomycetes</taxon>
        <taxon>Pleosporomycetidae</taxon>
        <taxon>Pleosporales</taxon>
        <taxon>Amniculicolaceae</taxon>
        <taxon>Amniculicola</taxon>
    </lineage>
</organism>
<gene>
    <name evidence="1" type="ORF">P154DRAFT_432584</name>
</gene>
<feature type="non-terminal residue" evidence="1">
    <location>
        <position position="1"/>
    </location>
</feature>
<dbReference type="AlphaFoldDB" id="A0A6A5WLC4"/>
<dbReference type="GO" id="GO:0008270">
    <property type="term" value="F:zinc ion binding"/>
    <property type="evidence" value="ECO:0007669"/>
    <property type="project" value="InterPro"/>
</dbReference>
<dbReference type="SUPFAM" id="SSF161219">
    <property type="entry name" value="CHY zinc finger-like"/>
    <property type="match status" value="1"/>
</dbReference>
<dbReference type="InterPro" id="IPR037274">
    <property type="entry name" value="Znf_CHY_sf"/>
</dbReference>
<dbReference type="EMBL" id="ML977582">
    <property type="protein sequence ID" value="KAF2001559.1"/>
    <property type="molecule type" value="Genomic_DNA"/>
</dbReference>
<dbReference type="InterPro" id="IPR016694">
    <property type="entry name" value="UCP017292"/>
</dbReference>